<dbReference type="InterPro" id="IPR023292">
    <property type="entry name" value="NTP_PyroPHydrolase-like_dom_sf"/>
</dbReference>
<dbReference type="RefSeq" id="WP_050356145.1">
    <property type="nucleotide sequence ID" value="NZ_LGSS01000015.1"/>
</dbReference>
<proteinExistence type="predicted"/>
<evidence type="ECO:0008006" key="3">
    <source>
        <dbReference type="Google" id="ProtNLM"/>
    </source>
</evidence>
<dbReference type="STRING" id="1503.CLPU_15c00540"/>
<dbReference type="Proteomes" id="UP000037267">
    <property type="component" value="Unassembled WGS sequence"/>
</dbReference>
<comment type="caution">
    <text evidence="1">The sequence shown here is derived from an EMBL/GenBank/DDBJ whole genome shotgun (WGS) entry which is preliminary data.</text>
</comment>
<accession>A0A0L0W8G2</accession>
<dbReference type="Pfam" id="PF01503">
    <property type="entry name" value="PRA-PH"/>
    <property type="match status" value="1"/>
</dbReference>
<keyword evidence="2" id="KW-1185">Reference proteome</keyword>
<reference evidence="2" key="1">
    <citation type="submission" date="2015-07" db="EMBL/GenBank/DDBJ databases">
        <title>Draft genome sequence of the purine-degrading Gottschalkia purinilyticum DSM 1384 (formerly Clostridium purinilyticum).</title>
        <authorList>
            <person name="Poehlein A."/>
            <person name="Schiel-Bengelsdorf B."/>
            <person name="Bengelsdorf F.R."/>
            <person name="Daniel R."/>
            <person name="Duerre P."/>
        </authorList>
    </citation>
    <scope>NUCLEOTIDE SEQUENCE [LARGE SCALE GENOMIC DNA]</scope>
    <source>
        <strain evidence="2">DSM 1384</strain>
    </source>
</reference>
<dbReference type="AlphaFoldDB" id="A0A0L0W8G2"/>
<gene>
    <name evidence="1" type="ORF">CLPU_15c00540</name>
</gene>
<organism evidence="1 2">
    <name type="scientific">Gottschalkia purinilytica</name>
    <name type="common">Clostridium purinilyticum</name>
    <dbReference type="NCBI Taxonomy" id="1503"/>
    <lineage>
        <taxon>Bacteria</taxon>
        <taxon>Bacillati</taxon>
        <taxon>Bacillota</taxon>
        <taxon>Tissierellia</taxon>
        <taxon>Tissierellales</taxon>
        <taxon>Gottschalkiaceae</taxon>
        <taxon>Gottschalkia</taxon>
    </lineage>
</organism>
<dbReference type="CDD" id="cd11545">
    <property type="entry name" value="NTP-PPase_YP_001813558"/>
    <property type="match status" value="1"/>
</dbReference>
<dbReference type="OrthoDB" id="9810101at2"/>
<dbReference type="InterPro" id="IPR021130">
    <property type="entry name" value="PRib-ATP_PPHydrolase-like"/>
</dbReference>
<dbReference type="Gene3D" id="1.10.3420.10">
    <property type="entry name" value="putative ntp pyrophosphohydrolase like domain"/>
    <property type="match status" value="1"/>
</dbReference>
<dbReference type="PATRIC" id="fig|1503.3.peg.597"/>
<evidence type="ECO:0000313" key="2">
    <source>
        <dbReference type="Proteomes" id="UP000037267"/>
    </source>
</evidence>
<sequence>MSDNKWWDMVRDFQKVFGHPYEDSPKLLPEERVEKRYDWMLEEINEFKEAEDIYEQADAMIDLMYFALGTLVEMGVRPNKIFDIVHQANMDKLWEDGKPRANEYGKTIKPPHWEDPYPKLKEEIDSQLK</sequence>
<name>A0A0L0W8G2_GOTPU</name>
<dbReference type="EMBL" id="LGSS01000015">
    <property type="protein sequence ID" value="KNF07560.1"/>
    <property type="molecule type" value="Genomic_DNA"/>
</dbReference>
<protein>
    <recommendedName>
        <fullName evidence="3">HAD family hydrolase</fullName>
    </recommendedName>
</protein>
<evidence type="ECO:0000313" key="1">
    <source>
        <dbReference type="EMBL" id="KNF07560.1"/>
    </source>
</evidence>